<dbReference type="AlphaFoldDB" id="A0A5B7DEQ4"/>
<feature type="compositionally biased region" description="Basic and acidic residues" evidence="1">
    <location>
        <begin position="112"/>
        <end position="129"/>
    </location>
</feature>
<dbReference type="EMBL" id="VSRR010000778">
    <property type="protein sequence ID" value="MPC19535.1"/>
    <property type="molecule type" value="Genomic_DNA"/>
</dbReference>
<name>A0A5B7DEQ4_PORTR</name>
<gene>
    <name evidence="2" type="ORF">E2C01_012450</name>
</gene>
<accession>A0A5B7DEQ4</accession>
<evidence type="ECO:0000313" key="3">
    <source>
        <dbReference type="Proteomes" id="UP000324222"/>
    </source>
</evidence>
<evidence type="ECO:0000256" key="1">
    <source>
        <dbReference type="SAM" id="MobiDB-lite"/>
    </source>
</evidence>
<sequence length="185" mass="20932">MVRLGLTGERYISHRATTISLVRIRTRAGLKHEKENTNPLFPSQKGQDTTRRTNTSGEERQRGQGGNEDYVRANISPTSPKPFPTKGGEETYYKKSHRPREGLNTQAKHPRRREEKRSRCGKQRPHEQTRPPPPSHPRAAQVPNQTILEEERGEGKKQATGGSKLPHPPQVTKQTSPWARGREGP</sequence>
<organism evidence="2 3">
    <name type="scientific">Portunus trituberculatus</name>
    <name type="common">Swimming crab</name>
    <name type="synonym">Neptunus trituberculatus</name>
    <dbReference type="NCBI Taxonomy" id="210409"/>
    <lineage>
        <taxon>Eukaryota</taxon>
        <taxon>Metazoa</taxon>
        <taxon>Ecdysozoa</taxon>
        <taxon>Arthropoda</taxon>
        <taxon>Crustacea</taxon>
        <taxon>Multicrustacea</taxon>
        <taxon>Malacostraca</taxon>
        <taxon>Eumalacostraca</taxon>
        <taxon>Eucarida</taxon>
        <taxon>Decapoda</taxon>
        <taxon>Pleocyemata</taxon>
        <taxon>Brachyura</taxon>
        <taxon>Eubrachyura</taxon>
        <taxon>Portunoidea</taxon>
        <taxon>Portunidae</taxon>
        <taxon>Portuninae</taxon>
        <taxon>Portunus</taxon>
    </lineage>
</organism>
<dbReference type="Proteomes" id="UP000324222">
    <property type="component" value="Unassembled WGS sequence"/>
</dbReference>
<proteinExistence type="predicted"/>
<feature type="compositionally biased region" description="Polar residues" evidence="1">
    <location>
        <begin position="37"/>
        <end position="56"/>
    </location>
</feature>
<protein>
    <submittedName>
        <fullName evidence="2">Uncharacterized protein</fullName>
    </submittedName>
</protein>
<feature type="region of interest" description="Disordered" evidence="1">
    <location>
        <begin position="30"/>
        <end position="185"/>
    </location>
</feature>
<keyword evidence="3" id="KW-1185">Reference proteome</keyword>
<evidence type="ECO:0000313" key="2">
    <source>
        <dbReference type="EMBL" id="MPC19535.1"/>
    </source>
</evidence>
<comment type="caution">
    <text evidence="2">The sequence shown here is derived from an EMBL/GenBank/DDBJ whole genome shotgun (WGS) entry which is preliminary data.</text>
</comment>
<reference evidence="2 3" key="1">
    <citation type="submission" date="2019-05" db="EMBL/GenBank/DDBJ databases">
        <title>Another draft genome of Portunus trituberculatus and its Hox gene families provides insights of decapod evolution.</title>
        <authorList>
            <person name="Jeong J.-H."/>
            <person name="Song I."/>
            <person name="Kim S."/>
            <person name="Choi T."/>
            <person name="Kim D."/>
            <person name="Ryu S."/>
            <person name="Kim W."/>
        </authorList>
    </citation>
    <scope>NUCLEOTIDE SEQUENCE [LARGE SCALE GENOMIC DNA]</scope>
    <source>
        <tissue evidence="2">Muscle</tissue>
    </source>
</reference>